<evidence type="ECO:0000256" key="1">
    <source>
        <dbReference type="ARBA" id="ARBA00004141"/>
    </source>
</evidence>
<proteinExistence type="predicted"/>
<evidence type="ECO:0000256" key="7">
    <source>
        <dbReference type="SAM" id="Phobius"/>
    </source>
</evidence>
<evidence type="ECO:0000256" key="6">
    <source>
        <dbReference type="SAM" id="MobiDB-lite"/>
    </source>
</evidence>
<keyword evidence="5 7" id="KW-0472">Membrane</keyword>
<dbReference type="AlphaFoldDB" id="A0A6P4HXG2"/>
<evidence type="ECO:0000256" key="5">
    <source>
        <dbReference type="ARBA" id="ARBA00023136"/>
    </source>
</evidence>
<accession>A0A6P4HXG2</accession>
<sequence length="519" mass="56680">MSAELGQPDDVERSTSKAKSCENSDQNAGHEYEEVLQLIGFGRVQWIVLLAAGLLLMMVINETMGMSYITIVSQCDFAMNSMDKAIMSAASFIGIFCSSYFWGYLSDTVGRRPVLIYTTIAGNVLSLCSTVIPNYWLYVFLRFGVGFFIAGASSTTYAYLGEFFTPKHRPIAINYASLFVGISTVYVPATAWLILSMNWNVNITDDFSFRPWRLLTICYMLPGIIGTIMLWTLPESPKILMSLHKTEEAFAAVDWIAVTNSGKHLHEFKVQKLKTESSAEGENILLVSKSALATIKKMWKETLPLLKRPHLVNFVISCTIMCGLFFSSSGMGLWYPEIQNRLGMNQAEDSMTVCEVIDASIDQMEANASNKTCVDTINTKSYVDTITYGSALIVGYILMGLVLKAIGRKASISIGLALAGACAVILIFIKDEVAIVVCFCLYLVLPGLCVSIVSGAVVDLVPTHLRGKAVCICLMLGRTGSVFGSNIIGVLLDSYCSVTFGVFSGFVLVCAGLTLLLPI</sequence>
<dbReference type="GeneID" id="108073342"/>
<dbReference type="InterPro" id="IPR036259">
    <property type="entry name" value="MFS_trans_sf"/>
</dbReference>
<feature type="domain" description="Major facilitator superfamily (MFS) profile" evidence="8">
    <location>
        <begin position="46"/>
        <end position="519"/>
    </location>
</feature>
<feature type="transmembrane region" description="Helical" evidence="7">
    <location>
        <begin position="214"/>
        <end position="233"/>
    </location>
</feature>
<feature type="transmembrane region" description="Helical" evidence="7">
    <location>
        <begin position="85"/>
        <end position="105"/>
    </location>
</feature>
<dbReference type="GO" id="GO:0016020">
    <property type="term" value="C:membrane"/>
    <property type="evidence" value="ECO:0007669"/>
    <property type="project" value="UniProtKB-SubCell"/>
</dbReference>
<dbReference type="RefSeq" id="XP_017020395.1">
    <property type="nucleotide sequence ID" value="XM_017164906.3"/>
</dbReference>
<feature type="region of interest" description="Disordered" evidence="6">
    <location>
        <begin position="1"/>
        <end position="25"/>
    </location>
</feature>
<evidence type="ECO:0000256" key="3">
    <source>
        <dbReference type="ARBA" id="ARBA00022692"/>
    </source>
</evidence>
<feature type="transmembrane region" description="Helical" evidence="7">
    <location>
        <begin position="498"/>
        <end position="517"/>
    </location>
</feature>
<dbReference type="Pfam" id="PF07690">
    <property type="entry name" value="MFS_1"/>
    <property type="match status" value="1"/>
</dbReference>
<comment type="subcellular location">
    <subcellularLocation>
        <location evidence="1">Membrane</location>
        <topology evidence="1">Multi-pass membrane protein</topology>
    </subcellularLocation>
</comment>
<dbReference type="PANTHER" id="PTHR23511">
    <property type="entry name" value="SYNAPTIC VESICLE GLYCOPROTEIN 2"/>
    <property type="match status" value="1"/>
</dbReference>
<dbReference type="PROSITE" id="PS50850">
    <property type="entry name" value="MFS"/>
    <property type="match status" value="1"/>
</dbReference>
<evidence type="ECO:0000313" key="10">
    <source>
        <dbReference type="RefSeq" id="XP_017020395.1"/>
    </source>
</evidence>
<feature type="transmembrane region" description="Helical" evidence="7">
    <location>
        <begin position="410"/>
        <end position="428"/>
    </location>
</feature>
<feature type="transmembrane region" description="Helical" evidence="7">
    <location>
        <begin position="135"/>
        <end position="160"/>
    </location>
</feature>
<keyword evidence="3 7" id="KW-0812">Transmembrane</keyword>
<keyword evidence="4 7" id="KW-1133">Transmembrane helix</keyword>
<feature type="transmembrane region" description="Helical" evidence="7">
    <location>
        <begin position="311"/>
        <end position="335"/>
    </location>
</feature>
<dbReference type="PANTHER" id="PTHR23511:SF37">
    <property type="entry name" value="MAJOR FACILITATOR SUPERFAMILY (MFS) PROFILE DOMAIN-CONTAINING PROTEIN-RELATED"/>
    <property type="match status" value="1"/>
</dbReference>
<dbReference type="Gene3D" id="1.20.1250.20">
    <property type="entry name" value="MFS general substrate transporter like domains"/>
    <property type="match status" value="1"/>
</dbReference>
<evidence type="ECO:0000313" key="9">
    <source>
        <dbReference type="Proteomes" id="UP001652661"/>
    </source>
</evidence>
<name>A0A6P4HXG2_DROKI</name>
<dbReference type="Proteomes" id="UP001652661">
    <property type="component" value="Chromosome 3R"/>
</dbReference>
<feature type="transmembrane region" description="Helical" evidence="7">
    <location>
        <begin position="470"/>
        <end position="492"/>
    </location>
</feature>
<feature type="transmembrane region" description="Helical" evidence="7">
    <location>
        <begin position="172"/>
        <end position="194"/>
    </location>
</feature>
<feature type="transmembrane region" description="Helical" evidence="7">
    <location>
        <begin position="385"/>
        <end position="403"/>
    </location>
</feature>
<organism evidence="9 10">
    <name type="scientific">Drosophila kikkawai</name>
    <name type="common">Fruit fly</name>
    <dbReference type="NCBI Taxonomy" id="30033"/>
    <lineage>
        <taxon>Eukaryota</taxon>
        <taxon>Metazoa</taxon>
        <taxon>Ecdysozoa</taxon>
        <taxon>Arthropoda</taxon>
        <taxon>Hexapoda</taxon>
        <taxon>Insecta</taxon>
        <taxon>Pterygota</taxon>
        <taxon>Neoptera</taxon>
        <taxon>Endopterygota</taxon>
        <taxon>Diptera</taxon>
        <taxon>Brachycera</taxon>
        <taxon>Muscomorpha</taxon>
        <taxon>Ephydroidea</taxon>
        <taxon>Drosophilidae</taxon>
        <taxon>Drosophila</taxon>
        <taxon>Sophophora</taxon>
    </lineage>
</organism>
<dbReference type="InterPro" id="IPR020846">
    <property type="entry name" value="MFS_dom"/>
</dbReference>
<feature type="transmembrane region" description="Helical" evidence="7">
    <location>
        <begin position="434"/>
        <end position="458"/>
    </location>
</feature>
<feature type="transmembrane region" description="Helical" evidence="7">
    <location>
        <begin position="44"/>
        <end position="64"/>
    </location>
</feature>
<evidence type="ECO:0000256" key="2">
    <source>
        <dbReference type="ARBA" id="ARBA00022448"/>
    </source>
</evidence>
<reference evidence="10" key="1">
    <citation type="submission" date="2025-08" db="UniProtKB">
        <authorList>
            <consortium name="RefSeq"/>
        </authorList>
    </citation>
    <scope>IDENTIFICATION</scope>
    <source>
        <strain evidence="10">14028-0561.14</strain>
        <tissue evidence="10">Whole fly</tissue>
    </source>
</reference>
<feature type="compositionally biased region" description="Basic and acidic residues" evidence="6">
    <location>
        <begin position="10"/>
        <end position="25"/>
    </location>
</feature>
<evidence type="ECO:0000256" key="4">
    <source>
        <dbReference type="ARBA" id="ARBA00022989"/>
    </source>
</evidence>
<evidence type="ECO:0000259" key="8">
    <source>
        <dbReference type="PROSITE" id="PS50850"/>
    </source>
</evidence>
<dbReference type="InterPro" id="IPR011701">
    <property type="entry name" value="MFS"/>
</dbReference>
<dbReference type="OrthoDB" id="10262656at2759"/>
<dbReference type="SUPFAM" id="SSF103473">
    <property type="entry name" value="MFS general substrate transporter"/>
    <property type="match status" value="1"/>
</dbReference>
<keyword evidence="2" id="KW-0813">Transport</keyword>
<dbReference type="GO" id="GO:0022857">
    <property type="term" value="F:transmembrane transporter activity"/>
    <property type="evidence" value="ECO:0007669"/>
    <property type="project" value="InterPro"/>
</dbReference>
<protein>
    <submittedName>
        <fullName evidence="10">Synaptic vesicle glycoprotein 2C</fullName>
    </submittedName>
</protein>
<gene>
    <name evidence="10" type="primary">LOC108073342</name>
</gene>
<keyword evidence="9" id="KW-1185">Reference proteome</keyword>